<keyword evidence="3" id="KW-0285">Flavoprotein</keyword>
<reference evidence="9" key="1">
    <citation type="submission" date="2022-08" db="EMBL/GenBank/DDBJ databases">
        <title>Nisaea acidiphila sp. nov., isolated from a marine algal debris and emended description of the genus Nisaea Urios et al. 2008.</title>
        <authorList>
            <person name="Kwon K."/>
        </authorList>
    </citation>
    <scope>NUCLEOTIDE SEQUENCE</scope>
    <source>
        <strain evidence="9">MEBiC11861</strain>
    </source>
</reference>
<dbReference type="InterPro" id="IPR016171">
    <property type="entry name" value="Vanillyl_alc_oxidase_C-sub2"/>
</dbReference>
<dbReference type="FunFam" id="3.30.43.10:FF:000010">
    <property type="entry name" value="probable D-lactate dehydrogenase, mitochondrial"/>
    <property type="match status" value="1"/>
</dbReference>
<evidence type="ECO:0000256" key="5">
    <source>
        <dbReference type="ARBA" id="ARBA00022946"/>
    </source>
</evidence>
<dbReference type="InterPro" id="IPR036318">
    <property type="entry name" value="FAD-bd_PCMH-like_sf"/>
</dbReference>
<dbReference type="KEGG" id="naci:NUH88_20105"/>
<dbReference type="FunFam" id="3.30.465.10:FF:000016">
    <property type="entry name" value="probable D-lactate dehydrogenase, mitochondrial"/>
    <property type="match status" value="1"/>
</dbReference>
<proteinExistence type="inferred from homology"/>
<dbReference type="Proteomes" id="UP001060336">
    <property type="component" value="Chromosome"/>
</dbReference>
<keyword evidence="10" id="KW-1185">Reference proteome</keyword>
<organism evidence="9 10">
    <name type="scientific">Nisaea acidiphila</name>
    <dbReference type="NCBI Taxonomy" id="1862145"/>
    <lineage>
        <taxon>Bacteria</taxon>
        <taxon>Pseudomonadati</taxon>
        <taxon>Pseudomonadota</taxon>
        <taxon>Alphaproteobacteria</taxon>
        <taxon>Rhodospirillales</taxon>
        <taxon>Thalassobaculaceae</taxon>
        <taxon>Nisaea</taxon>
    </lineage>
</organism>
<dbReference type="Gene3D" id="3.30.465.10">
    <property type="match status" value="1"/>
</dbReference>
<keyword evidence="6" id="KW-0560">Oxidoreductase</keyword>
<dbReference type="Gene3D" id="3.30.70.2740">
    <property type="match status" value="1"/>
</dbReference>
<dbReference type="RefSeq" id="WP_257768499.1">
    <property type="nucleotide sequence ID" value="NZ_CP102480.1"/>
</dbReference>
<comment type="similarity">
    <text evidence="2">Belongs to the FAD-binding oxidoreductase/transferase type 4 family.</text>
</comment>
<name>A0A9J7AT78_9PROT</name>
<dbReference type="InterPro" id="IPR004113">
    <property type="entry name" value="FAD-bd_oxidored_4_C"/>
</dbReference>
<dbReference type="SUPFAM" id="SSF55103">
    <property type="entry name" value="FAD-linked oxidases, C-terminal domain"/>
    <property type="match status" value="1"/>
</dbReference>
<dbReference type="FunFam" id="3.30.70.2740:FF:000001">
    <property type="entry name" value="D-lactate dehydrogenase mitochondrial"/>
    <property type="match status" value="1"/>
</dbReference>
<evidence type="ECO:0000256" key="7">
    <source>
        <dbReference type="ARBA" id="ARBA00038897"/>
    </source>
</evidence>
<dbReference type="PANTHER" id="PTHR11748">
    <property type="entry name" value="D-LACTATE DEHYDROGENASE"/>
    <property type="match status" value="1"/>
</dbReference>
<comment type="cofactor">
    <cofactor evidence="1">
        <name>FAD</name>
        <dbReference type="ChEBI" id="CHEBI:57692"/>
    </cofactor>
</comment>
<evidence type="ECO:0000256" key="6">
    <source>
        <dbReference type="ARBA" id="ARBA00023002"/>
    </source>
</evidence>
<dbReference type="Pfam" id="PF01565">
    <property type="entry name" value="FAD_binding_4"/>
    <property type="match status" value="1"/>
</dbReference>
<evidence type="ECO:0000313" key="9">
    <source>
        <dbReference type="EMBL" id="UUX49689.1"/>
    </source>
</evidence>
<dbReference type="InterPro" id="IPR006094">
    <property type="entry name" value="Oxid_FAD_bind_N"/>
</dbReference>
<evidence type="ECO:0000313" key="10">
    <source>
        <dbReference type="Proteomes" id="UP001060336"/>
    </source>
</evidence>
<dbReference type="EC" id="1.1.2.4" evidence="7"/>
<dbReference type="InterPro" id="IPR016164">
    <property type="entry name" value="FAD-linked_Oxase-like_C"/>
</dbReference>
<gene>
    <name evidence="9" type="ORF">NUH88_20105</name>
</gene>
<dbReference type="PROSITE" id="PS51387">
    <property type="entry name" value="FAD_PCMH"/>
    <property type="match status" value="1"/>
</dbReference>
<protein>
    <recommendedName>
        <fullName evidence="7">D-lactate dehydrogenase (cytochrome)</fullName>
        <ecNumber evidence="7">1.1.2.4</ecNumber>
    </recommendedName>
</protein>
<dbReference type="GO" id="GO:0071949">
    <property type="term" value="F:FAD binding"/>
    <property type="evidence" value="ECO:0007669"/>
    <property type="project" value="InterPro"/>
</dbReference>
<dbReference type="InterPro" id="IPR016166">
    <property type="entry name" value="FAD-bd_PCMH"/>
</dbReference>
<dbReference type="Gene3D" id="1.10.45.10">
    <property type="entry name" value="Vanillyl-alcohol Oxidase, Chain A, domain 4"/>
    <property type="match status" value="1"/>
</dbReference>
<dbReference type="Pfam" id="PF02913">
    <property type="entry name" value="FAD-oxidase_C"/>
    <property type="match status" value="1"/>
</dbReference>
<dbReference type="FunFam" id="1.10.45.10:FF:000001">
    <property type="entry name" value="D-lactate dehydrogenase mitochondrial"/>
    <property type="match status" value="1"/>
</dbReference>
<accession>A0A9J7AT78</accession>
<evidence type="ECO:0000256" key="3">
    <source>
        <dbReference type="ARBA" id="ARBA00022630"/>
    </source>
</evidence>
<evidence type="ECO:0000259" key="8">
    <source>
        <dbReference type="PROSITE" id="PS51387"/>
    </source>
</evidence>
<evidence type="ECO:0000256" key="4">
    <source>
        <dbReference type="ARBA" id="ARBA00022827"/>
    </source>
</evidence>
<dbReference type="PANTHER" id="PTHR11748:SF111">
    <property type="entry name" value="D-LACTATE DEHYDROGENASE, MITOCHONDRIAL-RELATED"/>
    <property type="match status" value="1"/>
</dbReference>
<keyword evidence="4" id="KW-0274">FAD</keyword>
<dbReference type="SUPFAM" id="SSF56176">
    <property type="entry name" value="FAD-binding/transporter-associated domain-like"/>
    <property type="match status" value="1"/>
</dbReference>
<sequence length="464" mass="49882">MQAREQAPEIQPVLDQLRERFGDRFSTAPSVLERHGQDESYHTPMPPDGVVFAESTEEVAEVVRLCAAHRIPVIPFGTGTSLEGHIGALSGGISIDLSQMNRILEVNAEDLDCRVQAGVTRKQLNTHLRDQGLFFPIDPGADASIGGMAATRASGTNAVRYGTMRENVLSLTVVTASGEIIRTAQRARKSSAGYDLTRLFVGSEGTLGVITEVALKLYGIPEATSAAVCQFGDLESAISTVILTIQSGIPMARIELLNDSQMEACIRFSGLEGYEKKPTLFFEFHGSESGVKEQAEAVEAIAGEFVGSAFQWAEKAEDRNKLWEARHNVHYAIKSMRPDCEVMATDICVPISRLAEAILEAEKDLAATGLKAGIVGHVGDGNFHVGYCINPKSKQEVEAAKGHNERMVMRAIAAGGTCTGEHGVGQGKIRYMEAEHGPALAAMKAIKQALDPQNIMNPGKILPA</sequence>
<evidence type="ECO:0000256" key="1">
    <source>
        <dbReference type="ARBA" id="ARBA00001974"/>
    </source>
</evidence>
<keyword evidence="5" id="KW-0809">Transit peptide</keyword>
<feature type="domain" description="FAD-binding PCMH-type" evidence="8">
    <location>
        <begin position="43"/>
        <end position="220"/>
    </location>
</feature>
<dbReference type="GO" id="GO:0004458">
    <property type="term" value="F:D-lactate dehydrogenase (cytochrome) activity"/>
    <property type="evidence" value="ECO:0007669"/>
    <property type="project" value="UniProtKB-EC"/>
</dbReference>
<dbReference type="InterPro" id="IPR016169">
    <property type="entry name" value="FAD-bd_PCMH_sub2"/>
</dbReference>
<dbReference type="GO" id="GO:1903457">
    <property type="term" value="P:lactate catabolic process"/>
    <property type="evidence" value="ECO:0007669"/>
    <property type="project" value="TreeGrafter"/>
</dbReference>
<dbReference type="EMBL" id="CP102480">
    <property type="protein sequence ID" value="UUX49689.1"/>
    <property type="molecule type" value="Genomic_DNA"/>
</dbReference>
<dbReference type="AlphaFoldDB" id="A0A9J7AT78"/>
<dbReference type="GO" id="GO:0008720">
    <property type="term" value="F:D-lactate dehydrogenase (NAD+) activity"/>
    <property type="evidence" value="ECO:0007669"/>
    <property type="project" value="TreeGrafter"/>
</dbReference>
<evidence type="ECO:0000256" key="2">
    <source>
        <dbReference type="ARBA" id="ARBA00008000"/>
    </source>
</evidence>